<name>A0A5C6ATN2_9BACT</name>
<dbReference type="Pfam" id="PF03748">
    <property type="entry name" value="FliL"/>
    <property type="match status" value="1"/>
</dbReference>
<sequence>MADEATEQPSEEKSSGGMMSKLIVWGLVFLLGIGTGVSVAMFVLPSDSAAAGNSLPPQPDKMDIPEPDEKIAFIDFDEVVVNLNDARYSRYVTCNFAIQVADSQKVAIELLLEDKSAVLTNWLIAHLREKTLEDVRGKLGHNTLRREIHSKFNELLFTDGIERIQDVLFKDFKVQ</sequence>
<keyword evidence="5 10" id="KW-0145">Chemotaxis</keyword>
<dbReference type="GO" id="GO:0006935">
    <property type="term" value="P:chemotaxis"/>
    <property type="evidence" value="ECO:0007669"/>
    <property type="project" value="UniProtKB-KW"/>
</dbReference>
<evidence type="ECO:0000256" key="4">
    <source>
        <dbReference type="ARBA" id="ARBA00022475"/>
    </source>
</evidence>
<evidence type="ECO:0000256" key="10">
    <source>
        <dbReference type="RuleBase" id="RU364125"/>
    </source>
</evidence>
<evidence type="ECO:0000256" key="6">
    <source>
        <dbReference type="ARBA" id="ARBA00022692"/>
    </source>
</evidence>
<comment type="subcellular location">
    <subcellularLocation>
        <location evidence="2">Cell membrane</location>
        <topology evidence="2">Single-pass membrane protein</topology>
    </subcellularLocation>
</comment>
<keyword evidence="11" id="KW-0969">Cilium</keyword>
<dbReference type="OrthoDB" id="215695at2"/>
<organism evidence="11 12">
    <name type="scientific">Stieleria varia</name>
    <dbReference type="NCBI Taxonomy" id="2528005"/>
    <lineage>
        <taxon>Bacteria</taxon>
        <taxon>Pseudomonadati</taxon>
        <taxon>Planctomycetota</taxon>
        <taxon>Planctomycetia</taxon>
        <taxon>Pirellulales</taxon>
        <taxon>Pirellulaceae</taxon>
        <taxon>Stieleria</taxon>
    </lineage>
</organism>
<keyword evidence="12" id="KW-1185">Reference proteome</keyword>
<gene>
    <name evidence="11" type="ORF">Pla52n_34220</name>
</gene>
<evidence type="ECO:0000256" key="1">
    <source>
        <dbReference type="ARBA" id="ARBA00002254"/>
    </source>
</evidence>
<comment type="function">
    <text evidence="1 10">Controls the rotational direction of flagella during chemotaxis.</text>
</comment>
<dbReference type="GO" id="GO:0005886">
    <property type="term" value="C:plasma membrane"/>
    <property type="evidence" value="ECO:0007669"/>
    <property type="project" value="UniProtKB-SubCell"/>
</dbReference>
<evidence type="ECO:0000256" key="9">
    <source>
        <dbReference type="ARBA" id="ARBA00023136"/>
    </source>
</evidence>
<evidence type="ECO:0000256" key="8">
    <source>
        <dbReference type="ARBA" id="ARBA00022989"/>
    </source>
</evidence>
<dbReference type="GO" id="GO:0071978">
    <property type="term" value="P:bacterial-type flagellum-dependent swarming motility"/>
    <property type="evidence" value="ECO:0007669"/>
    <property type="project" value="TreeGrafter"/>
</dbReference>
<keyword evidence="11" id="KW-0282">Flagellum</keyword>
<dbReference type="Proteomes" id="UP000320176">
    <property type="component" value="Unassembled WGS sequence"/>
</dbReference>
<keyword evidence="11" id="KW-0966">Cell projection</keyword>
<proteinExistence type="inferred from homology"/>
<evidence type="ECO:0000313" key="11">
    <source>
        <dbReference type="EMBL" id="TWU02372.1"/>
    </source>
</evidence>
<accession>A0A5C6ATN2</accession>
<dbReference type="PANTHER" id="PTHR35091:SF2">
    <property type="entry name" value="FLAGELLAR PROTEIN FLIL"/>
    <property type="match status" value="1"/>
</dbReference>
<keyword evidence="9 10" id="KW-0472">Membrane</keyword>
<comment type="similarity">
    <text evidence="3 10">Belongs to the FliL family.</text>
</comment>
<dbReference type="AlphaFoldDB" id="A0A5C6ATN2"/>
<dbReference type="RefSeq" id="WP_146520716.1">
    <property type="nucleotide sequence ID" value="NZ_CP151726.1"/>
</dbReference>
<evidence type="ECO:0000256" key="5">
    <source>
        <dbReference type="ARBA" id="ARBA00022500"/>
    </source>
</evidence>
<dbReference type="GO" id="GO:0009425">
    <property type="term" value="C:bacterial-type flagellum basal body"/>
    <property type="evidence" value="ECO:0007669"/>
    <property type="project" value="InterPro"/>
</dbReference>
<dbReference type="PANTHER" id="PTHR35091">
    <property type="entry name" value="FLAGELLAR PROTEIN FLIL"/>
    <property type="match status" value="1"/>
</dbReference>
<evidence type="ECO:0000256" key="7">
    <source>
        <dbReference type="ARBA" id="ARBA00022779"/>
    </source>
</evidence>
<keyword evidence="8 10" id="KW-1133">Transmembrane helix</keyword>
<reference evidence="11 12" key="1">
    <citation type="submission" date="2019-02" db="EMBL/GenBank/DDBJ databases">
        <title>Deep-cultivation of Planctomycetes and their phenomic and genomic characterization uncovers novel biology.</title>
        <authorList>
            <person name="Wiegand S."/>
            <person name="Jogler M."/>
            <person name="Boedeker C."/>
            <person name="Pinto D."/>
            <person name="Vollmers J."/>
            <person name="Rivas-Marin E."/>
            <person name="Kohn T."/>
            <person name="Peeters S.H."/>
            <person name="Heuer A."/>
            <person name="Rast P."/>
            <person name="Oberbeckmann S."/>
            <person name="Bunk B."/>
            <person name="Jeske O."/>
            <person name="Meyerdierks A."/>
            <person name="Storesund J.E."/>
            <person name="Kallscheuer N."/>
            <person name="Luecker S."/>
            <person name="Lage O.M."/>
            <person name="Pohl T."/>
            <person name="Merkel B.J."/>
            <person name="Hornburger P."/>
            <person name="Mueller R.-W."/>
            <person name="Bruemmer F."/>
            <person name="Labrenz M."/>
            <person name="Spormann A.M."/>
            <person name="Op Den Camp H."/>
            <person name="Overmann J."/>
            <person name="Amann R."/>
            <person name="Jetten M.S.M."/>
            <person name="Mascher T."/>
            <person name="Medema M.H."/>
            <person name="Devos D.P."/>
            <person name="Kaster A.-K."/>
            <person name="Ovreas L."/>
            <person name="Rohde M."/>
            <person name="Galperin M.Y."/>
            <person name="Jogler C."/>
        </authorList>
    </citation>
    <scope>NUCLEOTIDE SEQUENCE [LARGE SCALE GENOMIC DNA]</scope>
    <source>
        <strain evidence="11 12">Pla52n</strain>
    </source>
</reference>
<comment type="caution">
    <text evidence="11">The sequence shown here is derived from an EMBL/GenBank/DDBJ whole genome shotgun (WGS) entry which is preliminary data.</text>
</comment>
<evidence type="ECO:0000256" key="3">
    <source>
        <dbReference type="ARBA" id="ARBA00008281"/>
    </source>
</evidence>
<keyword evidence="4 10" id="KW-1003">Cell membrane</keyword>
<keyword evidence="7 10" id="KW-0283">Flagellar rotation</keyword>
<dbReference type="EMBL" id="SJPN01000004">
    <property type="protein sequence ID" value="TWU02372.1"/>
    <property type="molecule type" value="Genomic_DNA"/>
</dbReference>
<keyword evidence="6 10" id="KW-0812">Transmembrane</keyword>
<feature type="transmembrane region" description="Helical" evidence="10">
    <location>
        <begin position="22"/>
        <end position="44"/>
    </location>
</feature>
<evidence type="ECO:0000313" key="12">
    <source>
        <dbReference type="Proteomes" id="UP000320176"/>
    </source>
</evidence>
<dbReference type="InterPro" id="IPR005503">
    <property type="entry name" value="FliL"/>
</dbReference>
<protein>
    <recommendedName>
        <fullName evidence="10">Flagellar protein FliL</fullName>
    </recommendedName>
</protein>
<evidence type="ECO:0000256" key="2">
    <source>
        <dbReference type="ARBA" id="ARBA00004162"/>
    </source>
</evidence>